<dbReference type="CDD" id="cd03801">
    <property type="entry name" value="GT4_PimA-like"/>
    <property type="match status" value="1"/>
</dbReference>
<evidence type="ECO:0000259" key="1">
    <source>
        <dbReference type="Pfam" id="PF00534"/>
    </source>
</evidence>
<proteinExistence type="predicted"/>
<dbReference type="AlphaFoldDB" id="A0A1F5EU82"/>
<dbReference type="PANTHER" id="PTHR45919">
    <property type="entry name" value="GDP-MAN:MAN(3)GLCNAC(2)-PP-DOL ALPHA-1,2-MANNOSYLTRANSFERASE"/>
    <property type="match status" value="1"/>
</dbReference>
<gene>
    <name evidence="2" type="ORF">A3D09_02945</name>
</gene>
<dbReference type="GO" id="GO:0004377">
    <property type="term" value="F:GDP-Man:Man(3)GlcNAc(2)-PP-Dol alpha-1,2-mannosyltransferase activity"/>
    <property type="evidence" value="ECO:0007669"/>
    <property type="project" value="InterPro"/>
</dbReference>
<reference evidence="2 3" key="1">
    <citation type="journal article" date="2016" name="Nat. Commun.">
        <title>Thousands of microbial genomes shed light on interconnected biogeochemical processes in an aquifer system.</title>
        <authorList>
            <person name="Anantharaman K."/>
            <person name="Brown C.T."/>
            <person name="Hug L.A."/>
            <person name="Sharon I."/>
            <person name="Castelle C.J."/>
            <person name="Probst A.J."/>
            <person name="Thomas B.C."/>
            <person name="Singh A."/>
            <person name="Wilkins M.J."/>
            <person name="Karaoz U."/>
            <person name="Brodie E.L."/>
            <person name="Williams K.H."/>
            <person name="Hubbard S.S."/>
            <person name="Banfield J.F."/>
        </authorList>
    </citation>
    <scope>NUCLEOTIDE SEQUENCE [LARGE SCALE GENOMIC DNA]</scope>
</reference>
<organism evidence="2 3">
    <name type="scientific">Candidatus Collierbacteria bacterium RIFCSPHIGHO2_02_FULL_49_10</name>
    <dbReference type="NCBI Taxonomy" id="1817723"/>
    <lineage>
        <taxon>Bacteria</taxon>
        <taxon>Candidatus Collieribacteriota</taxon>
    </lineage>
</organism>
<dbReference type="SUPFAM" id="SSF53756">
    <property type="entry name" value="UDP-Glycosyltransferase/glycogen phosphorylase"/>
    <property type="match status" value="1"/>
</dbReference>
<accession>A0A1F5EU82</accession>
<dbReference type="GO" id="GO:0006487">
    <property type="term" value="P:protein N-linked glycosylation"/>
    <property type="evidence" value="ECO:0007669"/>
    <property type="project" value="TreeGrafter"/>
</dbReference>
<feature type="domain" description="Glycosyl transferase family 1" evidence="1">
    <location>
        <begin position="163"/>
        <end position="334"/>
    </location>
</feature>
<dbReference type="GO" id="GO:0016020">
    <property type="term" value="C:membrane"/>
    <property type="evidence" value="ECO:0007669"/>
    <property type="project" value="TreeGrafter"/>
</dbReference>
<dbReference type="InterPro" id="IPR038013">
    <property type="entry name" value="ALG11"/>
</dbReference>
<sequence length="355" mass="39538">MKKALVYDPYLDTMGGGERYALTVASALKAAGYLVTFAWPDRRTLRGAVDRFNLESDFDCDAIAHDVFVQGSLFSKWKLTKEYNLVFFVSDGSLPFLFGRKNLVHFQVPFTRIGGNSLINLGKIARIDKFIYNSQFTKNIVEKQLPTSRGQVIYPPIDIESFVPGKKENLILSVARFDSPSHAKRQDVLIDAFKALHQENKTFKLILTGGLLAGEEYLDSLKAKAGKLPIEFIPNPDFGQLKKLYAKAKIFWHATGYGIDEVGQPEKVEHFGITTVEAMAAGAVPVVINKGGQREIVTGETGYLCDSIEEIVRSTLSLINSPEKLKLMSQKATEAAKEFSSERFIRRVSELVGND</sequence>
<dbReference type="Gene3D" id="3.40.50.2000">
    <property type="entry name" value="Glycogen Phosphorylase B"/>
    <property type="match status" value="1"/>
</dbReference>
<dbReference type="EMBL" id="MFAH01000038">
    <property type="protein sequence ID" value="OGD70920.1"/>
    <property type="molecule type" value="Genomic_DNA"/>
</dbReference>
<dbReference type="PANTHER" id="PTHR45919:SF1">
    <property type="entry name" value="GDP-MAN:MAN(3)GLCNAC(2)-PP-DOL ALPHA-1,2-MANNOSYLTRANSFERASE"/>
    <property type="match status" value="1"/>
</dbReference>
<dbReference type="Pfam" id="PF00534">
    <property type="entry name" value="Glycos_transf_1"/>
    <property type="match status" value="1"/>
</dbReference>
<protein>
    <recommendedName>
        <fullName evidence="1">Glycosyl transferase family 1 domain-containing protein</fullName>
    </recommendedName>
</protein>
<evidence type="ECO:0000313" key="3">
    <source>
        <dbReference type="Proteomes" id="UP000177390"/>
    </source>
</evidence>
<evidence type="ECO:0000313" key="2">
    <source>
        <dbReference type="EMBL" id="OGD70920.1"/>
    </source>
</evidence>
<comment type="caution">
    <text evidence="2">The sequence shown here is derived from an EMBL/GenBank/DDBJ whole genome shotgun (WGS) entry which is preliminary data.</text>
</comment>
<dbReference type="InterPro" id="IPR001296">
    <property type="entry name" value="Glyco_trans_1"/>
</dbReference>
<name>A0A1F5EU82_9BACT</name>
<dbReference type="Proteomes" id="UP000177390">
    <property type="component" value="Unassembled WGS sequence"/>
</dbReference>